<gene>
    <name evidence="1" type="ORF">BSZ40_08810</name>
</gene>
<organism evidence="1 2">
    <name type="scientific">Buchananella hordeovulneris</name>
    <dbReference type="NCBI Taxonomy" id="52770"/>
    <lineage>
        <taxon>Bacteria</taxon>
        <taxon>Bacillati</taxon>
        <taxon>Actinomycetota</taxon>
        <taxon>Actinomycetes</taxon>
        <taxon>Actinomycetales</taxon>
        <taxon>Actinomycetaceae</taxon>
        <taxon>Buchananella</taxon>
    </lineage>
</organism>
<comment type="caution">
    <text evidence="1">The sequence shown here is derived from an EMBL/GenBank/DDBJ whole genome shotgun (WGS) entry which is preliminary data.</text>
</comment>
<dbReference type="RefSeq" id="WP_073825377.1">
    <property type="nucleotide sequence ID" value="NZ_MQVS01000009.1"/>
</dbReference>
<evidence type="ECO:0000313" key="1">
    <source>
        <dbReference type="EMBL" id="OKL51174.1"/>
    </source>
</evidence>
<accession>A0A1Q5PUC7</accession>
<dbReference type="EMBL" id="MQVS01000009">
    <property type="protein sequence ID" value="OKL51174.1"/>
    <property type="molecule type" value="Genomic_DNA"/>
</dbReference>
<dbReference type="OrthoDB" id="4773831at2"/>
<sequence>MYQPEDLRADLLYLRKGAGYTPKRLASRPALVAVLGGRTEPPELLVERLESAIRSLHDPDSELLLGIYGLDSAHGPATLAARRDAAASRLGIGREAVADRDTAAVERLLRQLLTGWYPKSPAGIRVPEYHNGFIQHAVNVTTYVRDHRHLESQHSFRLFALFDGVQYVTFTMSYPTPPKPLGTGWSVRTEEIPGGWQHEFWRQESMRRGQTYDLAYRLVNPDPNEPYWLHEESLAFHEPTRFARFTVHFLGQPPTTAWQFSGLTALQRPGAPSANTQLSAETDGTITATFRDIYGGLYCGLAWEWK</sequence>
<reference evidence="2" key="1">
    <citation type="submission" date="2016-12" db="EMBL/GenBank/DDBJ databases">
        <authorList>
            <person name="Meng X."/>
        </authorList>
    </citation>
    <scope>NUCLEOTIDE SEQUENCE [LARGE SCALE GENOMIC DNA]</scope>
    <source>
        <strain evidence="2">DSM 20732</strain>
    </source>
</reference>
<dbReference type="STRING" id="52770.BSZ40_08810"/>
<evidence type="ECO:0000313" key="2">
    <source>
        <dbReference type="Proteomes" id="UP000185612"/>
    </source>
</evidence>
<proteinExistence type="predicted"/>
<keyword evidence="2" id="KW-1185">Reference proteome</keyword>
<dbReference type="Proteomes" id="UP000185612">
    <property type="component" value="Unassembled WGS sequence"/>
</dbReference>
<protein>
    <submittedName>
        <fullName evidence="1">Uncharacterized protein</fullName>
    </submittedName>
</protein>
<dbReference type="AlphaFoldDB" id="A0A1Q5PUC7"/>
<dbReference type="InParanoid" id="A0A1Q5PUC7"/>
<name>A0A1Q5PUC7_9ACTO</name>